<protein>
    <submittedName>
        <fullName evidence="1">Uncharacterized protein</fullName>
    </submittedName>
</protein>
<evidence type="ECO:0000313" key="1">
    <source>
        <dbReference type="EMBL" id="RZC80974.1"/>
    </source>
</evidence>
<gene>
    <name evidence="1" type="ORF">C5167_043529</name>
</gene>
<dbReference type="Proteomes" id="UP000316621">
    <property type="component" value="Chromosome 10"/>
</dbReference>
<accession>A0A4Y7L610</accession>
<proteinExistence type="predicted"/>
<sequence>MAMVSFCEPLISKQARFVPLNLIIKCLLKENHEGRDLFGSAGKNSENPIERKSSYMDSKLKAAGATIWKFGPKETIFMPLSDFCDSGEDEVVFHKVVIADYQSYNLCSIHN</sequence>
<reference evidence="1 2" key="1">
    <citation type="journal article" date="2018" name="Science">
        <title>The opium poppy genome and morphinan production.</title>
        <authorList>
            <person name="Guo L."/>
            <person name="Winzer T."/>
            <person name="Yang X."/>
            <person name="Li Y."/>
            <person name="Ning Z."/>
            <person name="He Z."/>
            <person name="Teodor R."/>
            <person name="Lu Y."/>
            <person name="Bowser T.A."/>
            <person name="Graham I.A."/>
            <person name="Ye K."/>
        </authorList>
    </citation>
    <scope>NUCLEOTIDE SEQUENCE [LARGE SCALE GENOMIC DNA]</scope>
    <source>
        <strain evidence="2">cv. HN1</strain>
        <tissue evidence="1">Leaves</tissue>
    </source>
</reference>
<dbReference type="AlphaFoldDB" id="A0A4Y7L610"/>
<dbReference type="EMBL" id="CM010724">
    <property type="protein sequence ID" value="RZC80974.1"/>
    <property type="molecule type" value="Genomic_DNA"/>
</dbReference>
<name>A0A4Y7L610_PAPSO</name>
<dbReference type="Gramene" id="RZC80974">
    <property type="protein sequence ID" value="RZC80974"/>
    <property type="gene ID" value="C5167_043529"/>
</dbReference>
<organism evidence="1 2">
    <name type="scientific">Papaver somniferum</name>
    <name type="common">Opium poppy</name>
    <dbReference type="NCBI Taxonomy" id="3469"/>
    <lineage>
        <taxon>Eukaryota</taxon>
        <taxon>Viridiplantae</taxon>
        <taxon>Streptophyta</taxon>
        <taxon>Embryophyta</taxon>
        <taxon>Tracheophyta</taxon>
        <taxon>Spermatophyta</taxon>
        <taxon>Magnoliopsida</taxon>
        <taxon>Ranunculales</taxon>
        <taxon>Papaveraceae</taxon>
        <taxon>Papaveroideae</taxon>
        <taxon>Papaver</taxon>
    </lineage>
</organism>
<keyword evidence="2" id="KW-1185">Reference proteome</keyword>
<evidence type="ECO:0000313" key="2">
    <source>
        <dbReference type="Proteomes" id="UP000316621"/>
    </source>
</evidence>